<dbReference type="PRINTS" id="PR00080">
    <property type="entry name" value="SDRFAMILY"/>
</dbReference>
<dbReference type="Proteomes" id="UP001557485">
    <property type="component" value="Unassembled WGS sequence"/>
</dbReference>
<accession>A0ABV3U1W7</accession>
<comment type="similarity">
    <text evidence="1">Belongs to the short-chain dehydrogenases/reductases (SDR) family.</text>
</comment>
<dbReference type="GO" id="GO:0016491">
    <property type="term" value="F:oxidoreductase activity"/>
    <property type="evidence" value="ECO:0007669"/>
    <property type="project" value="UniProtKB-KW"/>
</dbReference>
<dbReference type="InterPro" id="IPR050259">
    <property type="entry name" value="SDR"/>
</dbReference>
<dbReference type="Pfam" id="PF13561">
    <property type="entry name" value="adh_short_C2"/>
    <property type="match status" value="1"/>
</dbReference>
<dbReference type="EMBL" id="JBFRYA010000002">
    <property type="protein sequence ID" value="MEX1667913.1"/>
    <property type="molecule type" value="Genomic_DNA"/>
</dbReference>
<protein>
    <submittedName>
        <fullName evidence="2">SDR family NAD(P)-dependent oxidoreductase</fullName>
        <ecNumber evidence="2">1.1.1.-</ecNumber>
    </submittedName>
</protein>
<evidence type="ECO:0000256" key="1">
    <source>
        <dbReference type="ARBA" id="ARBA00006484"/>
    </source>
</evidence>
<dbReference type="PANTHER" id="PTHR42879:SF6">
    <property type="entry name" value="NADPH-DEPENDENT REDUCTASE BACG"/>
    <property type="match status" value="1"/>
</dbReference>
<gene>
    <name evidence="2" type="ORF">AB4876_03265</name>
</gene>
<comment type="caution">
    <text evidence="2">The sequence shown here is derived from an EMBL/GenBank/DDBJ whole genome shotgun (WGS) entry which is preliminary data.</text>
</comment>
<keyword evidence="2" id="KW-0560">Oxidoreductase</keyword>
<dbReference type="InterPro" id="IPR002347">
    <property type="entry name" value="SDR_fam"/>
</dbReference>
<dbReference type="SUPFAM" id="SSF51735">
    <property type="entry name" value="NAD(P)-binding Rossmann-fold domains"/>
    <property type="match status" value="1"/>
</dbReference>
<dbReference type="PANTHER" id="PTHR42879">
    <property type="entry name" value="3-OXOACYL-(ACYL-CARRIER-PROTEIN) REDUCTASE"/>
    <property type="match status" value="1"/>
</dbReference>
<dbReference type="PRINTS" id="PR00081">
    <property type="entry name" value="GDHRDH"/>
</dbReference>
<reference evidence="2 3" key="1">
    <citation type="journal article" date="2011" name="Int. J. Syst. Evol. Microbiol.">
        <title>Zhongshania antarctica gen. nov., sp. nov. and Zhongshania guokunii sp. nov., gammaproteobacteria respectively isolated from coastal attached (fast) ice and surface seawater of the Antarctic.</title>
        <authorList>
            <person name="Li H.J."/>
            <person name="Zhang X.Y."/>
            <person name="Chen C.X."/>
            <person name="Zhang Y.J."/>
            <person name="Gao Z.M."/>
            <person name="Yu Y."/>
            <person name="Chen X.L."/>
            <person name="Chen B."/>
            <person name="Zhang Y.Z."/>
        </authorList>
    </citation>
    <scope>NUCLEOTIDE SEQUENCE [LARGE SCALE GENOMIC DNA]</scope>
    <source>
        <strain evidence="2 3">ZS6-22T</strain>
    </source>
</reference>
<dbReference type="EC" id="1.1.1.-" evidence="2"/>
<evidence type="ECO:0000313" key="3">
    <source>
        <dbReference type="Proteomes" id="UP001557485"/>
    </source>
</evidence>
<dbReference type="InterPro" id="IPR036291">
    <property type="entry name" value="NAD(P)-bd_dom_sf"/>
</dbReference>
<dbReference type="RefSeq" id="WP_368380212.1">
    <property type="nucleotide sequence ID" value="NZ_JBFRYA010000002.1"/>
</dbReference>
<dbReference type="Gene3D" id="3.40.50.720">
    <property type="entry name" value="NAD(P)-binding Rossmann-like Domain"/>
    <property type="match status" value="1"/>
</dbReference>
<evidence type="ECO:0000313" key="2">
    <source>
        <dbReference type="EMBL" id="MEX1667913.1"/>
    </source>
</evidence>
<name>A0ABV3U1W7_9GAMM</name>
<organism evidence="2 3">
    <name type="scientific">Zhongshania guokunii</name>
    <dbReference type="NCBI Taxonomy" id="641783"/>
    <lineage>
        <taxon>Bacteria</taxon>
        <taxon>Pseudomonadati</taxon>
        <taxon>Pseudomonadota</taxon>
        <taxon>Gammaproteobacteria</taxon>
        <taxon>Cellvibrionales</taxon>
        <taxon>Spongiibacteraceae</taxon>
        <taxon>Zhongshania</taxon>
    </lineage>
</organism>
<keyword evidence="3" id="KW-1185">Reference proteome</keyword>
<sequence length="262" mass="27804">MDLNLNNKIALVTGSNRGTGECIATTLAKEGARVVFHSNERGGAEAAAATVANAVGVWGDISTEAGCEQVLAQTRAVVGEVDILVNNYGTATAGKWAVSGTNDWLDMYQKNVLSAARLIQGLVPAMKAKGWGRIVQLGTIGSHQPNSIMPHYYAAKGALATMSVSLTKELSHTGITVNTVSPGYIRTAELEAGFRRRAAKQGWGEDWNDIVKHVVASEYPNPCGRIAERQEVADLVAFICSDRAGFINGQNIRIDGGAVCYV</sequence>
<proteinExistence type="inferred from homology"/>